<dbReference type="InterPro" id="IPR029050">
    <property type="entry name" value="Immunoprotect_excell_Ig-like"/>
</dbReference>
<evidence type="ECO:0000313" key="5">
    <source>
        <dbReference type="Proteomes" id="UP000783863"/>
    </source>
</evidence>
<dbReference type="Gene3D" id="2.60.40.1240">
    <property type="match status" value="2"/>
</dbReference>
<sequence length="336" mass="35447">MNFQRRRLLEASGVALAGLAGCADLDSDDGRSAGNGGQSSTAGEPLELDFGEGARFSNDSGVALSVELSNPRLLETVSVVRDGEIYVDSPESRPYFLFVTVRVANEGSSAIDPPRGLFFEAEGREVDGAAIRTQGQRYRDIGELAPGEGAEGTIAFPAPDGDGAGTVSLKFQVLLESPPARWTFDFADVPRETADLEKEGLGETATVRAGNHAYEFTPTAVRVTTAYTDGDGNEHTAPSGSTFVLVEARSENVGSEPVKLPNPYDVRLAADGSVYRGGQYKDAAERYEGQVDPYPPGESQAGVFLFDVPDAASSLTLQLAIGNQTFVTWPAEPGGG</sequence>
<feature type="domain" description="DUF4352" evidence="3">
    <location>
        <begin position="87"/>
        <end position="168"/>
    </location>
</feature>
<protein>
    <submittedName>
        <fullName evidence="4">DUF4352 domain-containing protein</fullName>
    </submittedName>
</protein>
<comment type="caution">
    <text evidence="4">The sequence shown here is derived from an EMBL/GenBank/DDBJ whole genome shotgun (WGS) entry which is preliminary data.</text>
</comment>
<dbReference type="Pfam" id="PF11611">
    <property type="entry name" value="DUF4352"/>
    <property type="match status" value="1"/>
</dbReference>
<evidence type="ECO:0000313" key="4">
    <source>
        <dbReference type="EMBL" id="MBX0304710.1"/>
    </source>
</evidence>
<name>A0A8J7YEQ8_9EURY</name>
<organism evidence="4 5">
    <name type="scientific">Haloarcula salinisoli</name>
    <dbReference type="NCBI Taxonomy" id="2487746"/>
    <lineage>
        <taxon>Archaea</taxon>
        <taxon>Methanobacteriati</taxon>
        <taxon>Methanobacteriota</taxon>
        <taxon>Stenosarchaea group</taxon>
        <taxon>Halobacteria</taxon>
        <taxon>Halobacteriales</taxon>
        <taxon>Haloarculaceae</taxon>
        <taxon>Haloarcula</taxon>
    </lineage>
</organism>
<dbReference type="EMBL" id="RKLQ01000002">
    <property type="protein sequence ID" value="MBX0304710.1"/>
    <property type="molecule type" value="Genomic_DNA"/>
</dbReference>
<keyword evidence="1" id="KW-0732">Signal</keyword>
<proteinExistence type="predicted"/>
<dbReference type="InterPro" id="IPR029051">
    <property type="entry name" value="DUF4352"/>
</dbReference>
<dbReference type="RefSeq" id="WP_220588913.1">
    <property type="nucleotide sequence ID" value="NZ_RKLQ01000002.1"/>
</dbReference>
<evidence type="ECO:0000256" key="2">
    <source>
        <dbReference type="SAM" id="MobiDB-lite"/>
    </source>
</evidence>
<accession>A0A8J7YEQ8</accession>
<dbReference type="PROSITE" id="PS51257">
    <property type="entry name" value="PROKAR_LIPOPROTEIN"/>
    <property type="match status" value="1"/>
</dbReference>
<dbReference type="AlphaFoldDB" id="A0A8J7YEQ8"/>
<feature type="region of interest" description="Disordered" evidence="2">
    <location>
        <begin position="27"/>
        <end position="46"/>
    </location>
</feature>
<gene>
    <name evidence="4" type="ORF">EGD98_13620</name>
</gene>
<dbReference type="Proteomes" id="UP000783863">
    <property type="component" value="Unassembled WGS sequence"/>
</dbReference>
<evidence type="ECO:0000256" key="1">
    <source>
        <dbReference type="ARBA" id="ARBA00022729"/>
    </source>
</evidence>
<reference evidence="4" key="1">
    <citation type="submission" date="2021-06" db="EMBL/GenBank/DDBJ databases">
        <title>Halomicroarcula sp. F24A a new haloarchaeum isolated from saline soil.</title>
        <authorList>
            <person name="Duran-Viseras A."/>
            <person name="Sanchez-Porro C."/>
            <person name="Ventosa A."/>
        </authorList>
    </citation>
    <scope>NUCLEOTIDE SEQUENCE</scope>
    <source>
        <strain evidence="4">F24A</strain>
    </source>
</reference>
<keyword evidence="5" id="KW-1185">Reference proteome</keyword>
<evidence type="ECO:0000259" key="3">
    <source>
        <dbReference type="Pfam" id="PF11611"/>
    </source>
</evidence>